<keyword evidence="5" id="KW-1185">Reference proteome</keyword>
<name>A0A430B665_9ENTE</name>
<dbReference type="PANTHER" id="PTHR34580">
    <property type="match status" value="1"/>
</dbReference>
<dbReference type="Pfam" id="PF13280">
    <property type="entry name" value="WYL"/>
    <property type="match status" value="1"/>
</dbReference>
<dbReference type="PROSITE" id="PS51000">
    <property type="entry name" value="HTH_DEOR_2"/>
    <property type="match status" value="1"/>
</dbReference>
<evidence type="ECO:0000256" key="1">
    <source>
        <dbReference type="ARBA" id="ARBA00023015"/>
    </source>
</evidence>
<dbReference type="InterPro" id="IPR036390">
    <property type="entry name" value="WH_DNA-bd_sf"/>
</dbReference>
<dbReference type="GO" id="GO:0003700">
    <property type="term" value="F:DNA-binding transcription factor activity"/>
    <property type="evidence" value="ECO:0007669"/>
    <property type="project" value="InterPro"/>
</dbReference>
<proteinExistence type="predicted"/>
<dbReference type="SUPFAM" id="SSF46785">
    <property type="entry name" value="Winged helix' DNA-binding domain"/>
    <property type="match status" value="1"/>
</dbReference>
<evidence type="ECO:0000313" key="5">
    <source>
        <dbReference type="Proteomes" id="UP000288028"/>
    </source>
</evidence>
<dbReference type="InterPro" id="IPR051534">
    <property type="entry name" value="CBASS_pafABC_assoc_protein"/>
</dbReference>
<protein>
    <submittedName>
        <fullName evidence="4">Transcriptional regulator</fullName>
    </submittedName>
</protein>
<evidence type="ECO:0000259" key="3">
    <source>
        <dbReference type="PROSITE" id="PS51000"/>
    </source>
</evidence>
<dbReference type="Pfam" id="PF25583">
    <property type="entry name" value="WCX"/>
    <property type="match status" value="1"/>
</dbReference>
<accession>A0A430B665</accession>
<organism evidence="4 5">
    <name type="scientific">Vagococcus carniphilus</name>
    <dbReference type="NCBI Taxonomy" id="218144"/>
    <lineage>
        <taxon>Bacteria</taxon>
        <taxon>Bacillati</taxon>
        <taxon>Bacillota</taxon>
        <taxon>Bacilli</taxon>
        <taxon>Lactobacillales</taxon>
        <taxon>Enterococcaceae</taxon>
        <taxon>Vagococcus</taxon>
    </lineage>
</organism>
<dbReference type="Gene3D" id="1.10.10.10">
    <property type="entry name" value="Winged helix-like DNA-binding domain superfamily/Winged helix DNA-binding domain"/>
    <property type="match status" value="1"/>
</dbReference>
<dbReference type="AlphaFoldDB" id="A0A430B665"/>
<evidence type="ECO:0000256" key="2">
    <source>
        <dbReference type="ARBA" id="ARBA00023163"/>
    </source>
</evidence>
<dbReference type="EMBL" id="NGKB01000004">
    <property type="protein sequence ID" value="RSU15794.1"/>
    <property type="molecule type" value="Genomic_DNA"/>
</dbReference>
<keyword evidence="2" id="KW-0804">Transcription</keyword>
<dbReference type="Pfam" id="PF08279">
    <property type="entry name" value="HTH_11"/>
    <property type="match status" value="1"/>
</dbReference>
<dbReference type="GeneID" id="95581648"/>
<feature type="domain" description="HTH deoR-type" evidence="3">
    <location>
        <begin position="3"/>
        <end position="61"/>
    </location>
</feature>
<evidence type="ECO:0000313" key="4">
    <source>
        <dbReference type="EMBL" id="RSU15794.1"/>
    </source>
</evidence>
<dbReference type="PROSITE" id="PS52050">
    <property type="entry name" value="WYL"/>
    <property type="match status" value="1"/>
</dbReference>
<keyword evidence="1" id="KW-0805">Transcription regulation</keyword>
<reference evidence="4 5" key="1">
    <citation type="submission" date="2017-05" db="EMBL/GenBank/DDBJ databases">
        <title>Vagococcus spp. assemblies.</title>
        <authorList>
            <person name="Gulvik C.A."/>
        </authorList>
    </citation>
    <scope>NUCLEOTIDE SEQUENCE [LARGE SCALE GENOMIC DNA]</scope>
    <source>
        <strain evidence="4 5">SS1714</strain>
    </source>
</reference>
<dbReference type="PANTHER" id="PTHR34580:SF9">
    <property type="entry name" value="SLL5097 PROTEIN"/>
    <property type="match status" value="1"/>
</dbReference>
<dbReference type="InterPro" id="IPR036388">
    <property type="entry name" value="WH-like_DNA-bd_sf"/>
</dbReference>
<dbReference type="InterPro" id="IPR001034">
    <property type="entry name" value="DeoR_HTH"/>
</dbReference>
<dbReference type="InterPro" id="IPR013196">
    <property type="entry name" value="HTH_11"/>
</dbReference>
<dbReference type="RefSeq" id="WP_126792584.1">
    <property type="nucleotide sequence ID" value="NZ_CP060720.1"/>
</dbReference>
<dbReference type="Proteomes" id="UP000288028">
    <property type="component" value="Unassembled WGS sequence"/>
</dbReference>
<comment type="caution">
    <text evidence="4">The sequence shown here is derived from an EMBL/GenBank/DDBJ whole genome shotgun (WGS) entry which is preliminary data.</text>
</comment>
<dbReference type="InterPro" id="IPR057727">
    <property type="entry name" value="WCX_dom"/>
</dbReference>
<dbReference type="InterPro" id="IPR026881">
    <property type="entry name" value="WYL_dom"/>
</dbReference>
<gene>
    <name evidence="4" type="ORF">CBF28_04990</name>
</gene>
<sequence length="311" mass="36703">MKKSERLNQEMIFLKGKNSFQLKDLMEQFGISKRTAIRDVQELESMGLALYTEQGRGGSYQLLQQNLLVPIYFSEAEIQAIFFAIKALDLVSSTPFDKSYPQIRKKLFETLPQNQQINVNKILEVVSYHHVSPINKVDNLTDLLESILHRKVISLTYTQFTNQKMTLQIFDLFYRNGLWFCNAINMDTERWGVFRCDYMKEIKKASLSYKPYSKNEMNQFLTIYENEYPDIKFKCKLTSYGKELFLKRHYPNMRLVIENNDSFIVGSYNNEHLDYMVQYLVSLGKHVEVLSPKELKESYLSELRLILQSYD</sequence>
<dbReference type="OrthoDB" id="9815009at2"/>